<name>A0A2Z6IAT3_9BURK</name>
<evidence type="ECO:0000256" key="1">
    <source>
        <dbReference type="SAM" id="MobiDB-lite"/>
    </source>
</evidence>
<keyword evidence="3" id="KW-1185">Reference proteome</keyword>
<evidence type="ECO:0000313" key="3">
    <source>
        <dbReference type="Proteomes" id="UP000271003"/>
    </source>
</evidence>
<sequence length="162" mass="16360">MPRFELVLPEGRVLLRNPETGETLTLSADSGPLVLGTVEMRFECAPRGLSVSLASPEALSSASSASSVVSAAAPATAESLPAESADPVESADSLHSAALSAFPSLPPGFGPETGLPFLSPEVPLAFPEDGPHGTAGSDASDGWIGRLGRLERVLGKASRAGA</sequence>
<protein>
    <submittedName>
        <fullName evidence="2">Uncharacterized protein</fullName>
    </submittedName>
</protein>
<dbReference type="AlphaFoldDB" id="A0A2Z6IAT3"/>
<accession>A0A2Z6IAT3</accession>
<dbReference type="OrthoDB" id="9916973at2"/>
<dbReference type="EMBL" id="AP018786">
    <property type="protein sequence ID" value="BBF23010.1"/>
    <property type="molecule type" value="Genomic_DNA"/>
</dbReference>
<feature type="region of interest" description="Disordered" evidence="1">
    <location>
        <begin position="65"/>
        <end position="93"/>
    </location>
</feature>
<evidence type="ECO:0000313" key="2">
    <source>
        <dbReference type="EMBL" id="BBF23010.1"/>
    </source>
</evidence>
<organism evidence="2 3">
    <name type="scientific">Sutterella megalosphaeroides</name>
    <dbReference type="NCBI Taxonomy" id="2494234"/>
    <lineage>
        <taxon>Bacteria</taxon>
        <taxon>Pseudomonadati</taxon>
        <taxon>Pseudomonadota</taxon>
        <taxon>Betaproteobacteria</taxon>
        <taxon>Burkholderiales</taxon>
        <taxon>Sutterellaceae</taxon>
        <taxon>Sutterella</taxon>
    </lineage>
</organism>
<reference evidence="2 3" key="1">
    <citation type="journal article" date="2018" name="Int. J. Syst. Evol. Microbiol.">
        <title>Mesosutterella multiformis gen. nov., sp. nov., a member of the family Sutterellaceae and Sutterella megalosphaeroides sp. nov., isolated from human faeces.</title>
        <authorList>
            <person name="Sakamoto M."/>
            <person name="Ikeyama N."/>
            <person name="Kunihiro T."/>
            <person name="Iino T."/>
            <person name="Yuki M."/>
            <person name="Ohkuma M."/>
        </authorList>
    </citation>
    <scope>NUCLEOTIDE SEQUENCE [LARGE SCALE GENOMIC DNA]</scope>
    <source>
        <strain evidence="2 3">6FBBBH3</strain>
    </source>
</reference>
<gene>
    <name evidence="2" type="ORF">SUTMEG_09010</name>
</gene>
<proteinExistence type="predicted"/>
<dbReference type="RefSeq" id="WP_120176662.1">
    <property type="nucleotide sequence ID" value="NZ_AP018786.1"/>
</dbReference>
<dbReference type="KEGG" id="sutt:SUTMEG_09010"/>
<dbReference type="Proteomes" id="UP000271003">
    <property type="component" value="Chromosome"/>
</dbReference>